<feature type="domain" description="Fe/B12 periplasmic-binding" evidence="7">
    <location>
        <begin position="75"/>
        <end position="338"/>
    </location>
</feature>
<dbReference type="GO" id="GO:1901678">
    <property type="term" value="P:iron coordination entity transport"/>
    <property type="evidence" value="ECO:0007669"/>
    <property type="project" value="UniProtKB-ARBA"/>
</dbReference>
<evidence type="ECO:0000256" key="5">
    <source>
        <dbReference type="SAM" id="MobiDB-lite"/>
    </source>
</evidence>
<comment type="subcellular location">
    <subcellularLocation>
        <location evidence="1">Cell envelope</location>
    </subcellularLocation>
</comment>
<reference evidence="8 9" key="1">
    <citation type="submission" date="2019-11" db="EMBL/GenBank/DDBJ databases">
        <title>Paenibacillus monticola sp. nov., a novel PGPR strain isolated from mountain sample in China.</title>
        <authorList>
            <person name="Zhao Q."/>
            <person name="Li H.-P."/>
            <person name="Zhang J.-L."/>
        </authorList>
    </citation>
    <scope>NUCLEOTIDE SEQUENCE [LARGE SCALE GENOMIC DNA]</scope>
    <source>
        <strain evidence="8 9">LC-T2</strain>
    </source>
</reference>
<dbReference type="PANTHER" id="PTHR30532:SF26">
    <property type="entry name" value="IRON(3+)-HYDROXAMATE-BINDING PROTEIN FHUD"/>
    <property type="match status" value="1"/>
</dbReference>
<evidence type="ECO:0000256" key="3">
    <source>
        <dbReference type="ARBA" id="ARBA00022448"/>
    </source>
</evidence>
<evidence type="ECO:0000256" key="6">
    <source>
        <dbReference type="SAM" id="SignalP"/>
    </source>
</evidence>
<organism evidence="8 9">
    <name type="scientific">Paenibacillus monticola</name>
    <dbReference type="NCBI Taxonomy" id="2666075"/>
    <lineage>
        <taxon>Bacteria</taxon>
        <taxon>Bacillati</taxon>
        <taxon>Bacillota</taxon>
        <taxon>Bacilli</taxon>
        <taxon>Bacillales</taxon>
        <taxon>Paenibacillaceae</taxon>
        <taxon>Paenibacillus</taxon>
    </lineage>
</organism>
<evidence type="ECO:0000313" key="9">
    <source>
        <dbReference type="Proteomes" id="UP000463051"/>
    </source>
</evidence>
<accession>A0A7X2H5M2</accession>
<keyword evidence="3" id="KW-0813">Transport</keyword>
<proteinExistence type="inferred from homology"/>
<dbReference type="Proteomes" id="UP000463051">
    <property type="component" value="Unassembled WGS sequence"/>
</dbReference>
<dbReference type="RefSeq" id="WP_154118986.1">
    <property type="nucleotide sequence ID" value="NZ_WJXB01000004.1"/>
</dbReference>
<feature type="signal peptide" evidence="6">
    <location>
        <begin position="1"/>
        <end position="21"/>
    </location>
</feature>
<dbReference type="PROSITE" id="PS51257">
    <property type="entry name" value="PROKAR_LIPOPROTEIN"/>
    <property type="match status" value="1"/>
</dbReference>
<keyword evidence="4 6" id="KW-0732">Signal</keyword>
<dbReference type="Gene3D" id="3.40.50.1980">
    <property type="entry name" value="Nitrogenase molybdenum iron protein domain"/>
    <property type="match status" value="2"/>
</dbReference>
<dbReference type="GO" id="GO:0030288">
    <property type="term" value="C:outer membrane-bounded periplasmic space"/>
    <property type="evidence" value="ECO:0007669"/>
    <property type="project" value="TreeGrafter"/>
</dbReference>
<dbReference type="Pfam" id="PF01497">
    <property type="entry name" value="Peripla_BP_2"/>
    <property type="match status" value="1"/>
</dbReference>
<feature type="region of interest" description="Disordered" evidence="5">
    <location>
        <begin position="27"/>
        <end position="57"/>
    </location>
</feature>
<dbReference type="SUPFAM" id="SSF53807">
    <property type="entry name" value="Helical backbone' metal receptor"/>
    <property type="match status" value="1"/>
</dbReference>
<evidence type="ECO:0000256" key="4">
    <source>
        <dbReference type="ARBA" id="ARBA00022729"/>
    </source>
</evidence>
<evidence type="ECO:0000313" key="8">
    <source>
        <dbReference type="EMBL" id="MRN53959.1"/>
    </source>
</evidence>
<dbReference type="PANTHER" id="PTHR30532">
    <property type="entry name" value="IRON III DICITRATE-BINDING PERIPLASMIC PROTEIN"/>
    <property type="match status" value="1"/>
</dbReference>
<dbReference type="InterPro" id="IPR002491">
    <property type="entry name" value="ABC_transptr_periplasmic_BD"/>
</dbReference>
<dbReference type="PROSITE" id="PS50983">
    <property type="entry name" value="FE_B12_PBP"/>
    <property type="match status" value="1"/>
</dbReference>
<gene>
    <name evidence="8" type="ORF">GJB61_13305</name>
</gene>
<evidence type="ECO:0000259" key="7">
    <source>
        <dbReference type="PROSITE" id="PS50983"/>
    </source>
</evidence>
<dbReference type="AlphaFoldDB" id="A0A7X2H5M2"/>
<dbReference type="EMBL" id="WJXB01000004">
    <property type="protein sequence ID" value="MRN53959.1"/>
    <property type="molecule type" value="Genomic_DNA"/>
</dbReference>
<name>A0A7X2H5M2_9BACL</name>
<comment type="similarity">
    <text evidence="2">Belongs to the bacterial solute-binding protein 8 family.</text>
</comment>
<keyword evidence="9" id="KW-1185">Reference proteome</keyword>
<evidence type="ECO:0000256" key="2">
    <source>
        <dbReference type="ARBA" id="ARBA00008814"/>
    </source>
</evidence>
<sequence length="340" mass="37550">MRTGKMVIASMLFIFIMSLTACGQKNITDTKGTETPAATGTTVEPSLEPKESAAEEPKVRTVNTVNGDVTIPVNPQRIVATYYVGELAALGIKPIGTVIRQLGDKNPNLAAYTEGIVDIGEFPPSLEAIAALEPDLIIATDFDGIEYEDYSKIAPTIIIPWVAEDVTTKLRTFATLFNKEQEAEKFIAESEAKVVEAREAIKGYVSEGETFSIIRFFGKSIRVYGGRDIGHSLYNSLQLTPSPLIKEAMEQNPNFTSTEDVSLEVISKYAADRIFVVVTDEDGDKYYDELQKLSVWTDLPAVKNNKVYKIPADKWFTYDPISNNVTLDEAVRILKEDGLK</sequence>
<protein>
    <submittedName>
        <fullName evidence="8">ABC transporter substrate-binding protein</fullName>
    </submittedName>
</protein>
<feature type="compositionally biased region" description="Basic and acidic residues" evidence="5">
    <location>
        <begin position="47"/>
        <end position="57"/>
    </location>
</feature>
<evidence type="ECO:0000256" key="1">
    <source>
        <dbReference type="ARBA" id="ARBA00004196"/>
    </source>
</evidence>
<feature type="chain" id="PRO_5038579142" evidence="6">
    <location>
        <begin position="22"/>
        <end position="340"/>
    </location>
</feature>
<comment type="caution">
    <text evidence="8">The sequence shown here is derived from an EMBL/GenBank/DDBJ whole genome shotgun (WGS) entry which is preliminary data.</text>
</comment>
<dbReference type="InterPro" id="IPR051313">
    <property type="entry name" value="Bact_iron-sidero_bind"/>
</dbReference>